<dbReference type="InterPro" id="IPR006690">
    <property type="entry name" value="OMPA-like_CS"/>
</dbReference>
<reference evidence="8 9" key="1">
    <citation type="submission" date="2017-07" db="EMBL/GenBank/DDBJ databases">
        <title>Phenotypical and genomic characterization of a clinical isolate of Shewanella bicestrii sp. nov. producing an extended-spectrum beta-lactamase and a new oxacillinase variant.</title>
        <authorList>
            <person name="Jousset A.B."/>
            <person name="Bonnin R.A."/>
            <person name="Girlich D."/>
            <person name="Dabos L."/>
            <person name="Potron A."/>
            <person name="Dortet L."/>
            <person name="Glaser P."/>
            <person name="Naas T."/>
        </authorList>
    </citation>
    <scope>NUCLEOTIDE SEQUENCE [LARGE SCALE GENOMIC DNA]</scope>
    <source>
        <strain evidence="8 9">JAB-1</strain>
    </source>
</reference>
<evidence type="ECO:0000256" key="5">
    <source>
        <dbReference type="SAM" id="MobiDB-lite"/>
    </source>
</evidence>
<feature type="domain" description="OmpA-like" evidence="7">
    <location>
        <begin position="368"/>
        <end position="486"/>
    </location>
</feature>
<evidence type="ECO:0000256" key="6">
    <source>
        <dbReference type="SAM" id="SignalP"/>
    </source>
</evidence>
<organism evidence="8 9">
    <name type="scientific">Shewanella bicestrii</name>
    <dbReference type="NCBI Taxonomy" id="2018305"/>
    <lineage>
        <taxon>Bacteria</taxon>
        <taxon>Pseudomonadati</taxon>
        <taxon>Pseudomonadota</taxon>
        <taxon>Gammaproteobacteria</taxon>
        <taxon>Alteromonadales</taxon>
        <taxon>Shewanellaceae</taxon>
        <taxon>Shewanella</taxon>
    </lineage>
</organism>
<evidence type="ECO:0000259" key="7">
    <source>
        <dbReference type="PROSITE" id="PS51123"/>
    </source>
</evidence>
<dbReference type="SUPFAM" id="SSF103088">
    <property type="entry name" value="OmpA-like"/>
    <property type="match status" value="1"/>
</dbReference>
<dbReference type="PRINTS" id="PR01021">
    <property type="entry name" value="OMPADOMAIN"/>
</dbReference>
<dbReference type="Gene3D" id="3.30.1330.60">
    <property type="entry name" value="OmpA-like domain"/>
    <property type="match status" value="1"/>
</dbReference>
<dbReference type="PANTHER" id="PTHR30329:SF21">
    <property type="entry name" value="LIPOPROTEIN YIAD-RELATED"/>
    <property type="match status" value="1"/>
</dbReference>
<evidence type="ECO:0000313" key="8">
    <source>
        <dbReference type="EMBL" id="ASK67503.1"/>
    </source>
</evidence>
<evidence type="ECO:0000313" key="9">
    <source>
        <dbReference type="Proteomes" id="UP000198367"/>
    </source>
</evidence>
<dbReference type="Pfam" id="PF00691">
    <property type="entry name" value="OmpA"/>
    <property type="match status" value="1"/>
</dbReference>
<evidence type="ECO:0000256" key="1">
    <source>
        <dbReference type="ARBA" id="ARBA00004442"/>
    </source>
</evidence>
<feature type="compositionally biased region" description="Basic and acidic residues" evidence="5">
    <location>
        <begin position="476"/>
        <end position="487"/>
    </location>
</feature>
<dbReference type="InterPro" id="IPR032608">
    <property type="entry name" value="DUF4892"/>
</dbReference>
<dbReference type="InterPro" id="IPR036737">
    <property type="entry name" value="OmpA-like_sf"/>
</dbReference>
<protein>
    <submittedName>
        <fullName evidence="8">Flagellar motor protein MotB</fullName>
    </submittedName>
</protein>
<gene>
    <name evidence="8" type="ORF">CF168_00770</name>
</gene>
<feature type="region of interest" description="Disordered" evidence="5">
    <location>
        <begin position="463"/>
        <end position="487"/>
    </location>
</feature>
<feature type="compositionally biased region" description="Polar residues" evidence="5">
    <location>
        <begin position="464"/>
        <end position="475"/>
    </location>
</feature>
<dbReference type="Pfam" id="PF16234">
    <property type="entry name" value="DUF4892"/>
    <property type="match status" value="1"/>
</dbReference>
<keyword evidence="9" id="KW-1185">Reference proteome</keyword>
<dbReference type="Proteomes" id="UP000198367">
    <property type="component" value="Chromosome"/>
</dbReference>
<keyword evidence="2 4" id="KW-0472">Membrane</keyword>
<dbReference type="AlphaFoldDB" id="A0A220UIH9"/>
<accession>A0A220UIH9</accession>
<dbReference type="CDD" id="cd07185">
    <property type="entry name" value="OmpA_C-like"/>
    <property type="match status" value="1"/>
</dbReference>
<evidence type="ECO:0000256" key="3">
    <source>
        <dbReference type="ARBA" id="ARBA00023237"/>
    </source>
</evidence>
<keyword evidence="6" id="KW-0732">Signal</keyword>
<dbReference type="PROSITE" id="PS01068">
    <property type="entry name" value="OMPA_1"/>
    <property type="match status" value="1"/>
</dbReference>
<dbReference type="InterPro" id="IPR050330">
    <property type="entry name" value="Bact_OuterMem_StrucFunc"/>
</dbReference>
<comment type="subcellular location">
    <subcellularLocation>
        <location evidence="1">Cell outer membrane</location>
    </subcellularLocation>
</comment>
<sequence>MRVSKRSCFAGLLAMSTSLLPLSLMAADEGLFTPFPTAKLKDELTRHYAEYPFIISAGEQRSDYRFKPIFGQVHQQKYKLAPEYSPAHILDNYREQIKKLGGEVLFECLLEACGDSRLLREKIALLDGVIGVESGYLFARVKNEQKEFYTAIQAAVMDDSAGLHITTLEVIPEPLDLVTVNAAFLQQAPKQIEFKDNQKKDTNGAEDHPLISRLKGSYIQDFKRQGFASTAFVSSMDASNKPVLVERAGKLTQNGYSIPKEYSGYEVFTNYKVALAKLGFETQFECLGKACGREDRFIKAIDSLVNIGNEDSQFYAWYTLTRPEGNVHVSTYTIGYIGGLWTDLRVLEETELKDDRVGINLEALTDQIEVKGHVALEGLLFEYDSDKLLPEAQPVVEVLASYLKANPKRAFYVVGHTDDKGNQAYNQGLSQRRAVAIVKLLTTSHGIPTQQLEAVGIGEHAPVASNSDEAGQQQNRRVELVLRSDTK</sequence>
<dbReference type="InterPro" id="IPR006665">
    <property type="entry name" value="OmpA-like"/>
</dbReference>
<dbReference type="InterPro" id="IPR006664">
    <property type="entry name" value="OMP_bac"/>
</dbReference>
<evidence type="ECO:0000256" key="4">
    <source>
        <dbReference type="PROSITE-ProRule" id="PRU00473"/>
    </source>
</evidence>
<dbReference type="PROSITE" id="PS51123">
    <property type="entry name" value="OMPA_2"/>
    <property type="match status" value="1"/>
</dbReference>
<name>A0A220UIH9_9GAMM</name>
<proteinExistence type="predicted"/>
<keyword evidence="8" id="KW-0966">Cell projection</keyword>
<dbReference type="PANTHER" id="PTHR30329">
    <property type="entry name" value="STATOR ELEMENT OF FLAGELLAR MOTOR COMPLEX"/>
    <property type="match status" value="1"/>
</dbReference>
<dbReference type="RefSeq" id="WP_089066672.1">
    <property type="nucleotide sequence ID" value="NZ_CP022358.1"/>
</dbReference>
<feature type="signal peptide" evidence="6">
    <location>
        <begin position="1"/>
        <end position="26"/>
    </location>
</feature>
<feature type="chain" id="PRO_5012239759" evidence="6">
    <location>
        <begin position="27"/>
        <end position="487"/>
    </location>
</feature>
<dbReference type="KEGG" id="sbj:CF168_00770"/>
<keyword evidence="8" id="KW-0969">Cilium</keyword>
<dbReference type="GO" id="GO:0009279">
    <property type="term" value="C:cell outer membrane"/>
    <property type="evidence" value="ECO:0007669"/>
    <property type="project" value="UniProtKB-SubCell"/>
</dbReference>
<keyword evidence="8" id="KW-0282">Flagellum</keyword>
<keyword evidence="3" id="KW-0998">Cell outer membrane</keyword>
<evidence type="ECO:0000256" key="2">
    <source>
        <dbReference type="ARBA" id="ARBA00023136"/>
    </source>
</evidence>
<dbReference type="EMBL" id="CP022358">
    <property type="protein sequence ID" value="ASK67503.1"/>
    <property type="molecule type" value="Genomic_DNA"/>
</dbReference>